<accession>A0A212JUM9</accession>
<dbReference type="CDD" id="cd02212">
    <property type="entry name" value="cupin_UGlyAH_C"/>
    <property type="match status" value="1"/>
</dbReference>
<proteinExistence type="predicted"/>
<dbReference type="NCBIfam" id="TIGR03214">
    <property type="entry name" value="ura-cupin"/>
    <property type="match status" value="1"/>
</dbReference>
<feature type="domain" description="Cupin type-2" evidence="1">
    <location>
        <begin position="60"/>
        <end position="126"/>
    </location>
</feature>
<dbReference type="GO" id="GO:0071522">
    <property type="term" value="F:ureidoglycine aminohydrolase activity"/>
    <property type="evidence" value="ECO:0007669"/>
    <property type="project" value="InterPro"/>
</dbReference>
<organism evidence="2">
    <name type="scientific">uncultured Desulfovibrio sp</name>
    <dbReference type="NCBI Taxonomy" id="167968"/>
    <lineage>
        <taxon>Bacteria</taxon>
        <taxon>Pseudomonadati</taxon>
        <taxon>Thermodesulfobacteriota</taxon>
        <taxon>Desulfovibrionia</taxon>
        <taxon>Desulfovibrionales</taxon>
        <taxon>Desulfovibrionaceae</taxon>
        <taxon>Desulfovibrio</taxon>
        <taxon>environmental samples</taxon>
    </lineage>
</organism>
<dbReference type="AlphaFoldDB" id="A0A212JUM9"/>
<evidence type="ECO:0000313" key="2">
    <source>
        <dbReference type="EMBL" id="SBW03159.1"/>
    </source>
</evidence>
<dbReference type="InterPro" id="IPR044704">
    <property type="entry name" value="UGlyAH_cupin_N"/>
</dbReference>
<dbReference type="InterPro" id="IPR011051">
    <property type="entry name" value="RmlC_Cupin_sf"/>
</dbReference>
<dbReference type="RefSeq" id="WP_227118789.1">
    <property type="nucleotide sequence ID" value="NZ_LT598928.1"/>
</dbReference>
<protein>
    <recommendedName>
        <fullName evidence="1">Cupin type-2 domain-containing protein</fullName>
    </recommendedName>
</protein>
<dbReference type="InterPro" id="IPR014710">
    <property type="entry name" value="RmlC-like_jellyroll"/>
</dbReference>
<evidence type="ECO:0000259" key="1">
    <source>
        <dbReference type="Pfam" id="PF07883"/>
    </source>
</evidence>
<sequence length="256" mass="27821">MAYPEGLLKTRAVIRPGEYAVIPPEGRVRNVIPGIEGCNMSIIASPKLGASFVQYVGTALPGGGTVAPFAQEPGVEAFLYVMDGSGALTAATCGQKHALAPGGYVFAPAGKGLEFTNTTNAPVRFLLYKQRYIALPGHEAEAVFGNTATMEERIYEDMANVFIRDLLPTHLGFDMNMHTLSFDPAGCHPFVETHVQEHGAYMLEGEGIYLLGAEWIQVQKEDFIFFGPYTPQAVYATGRGRLTYIYSKDCNRDVAL</sequence>
<dbReference type="InterPro" id="IPR017627">
    <property type="entry name" value="UGHY"/>
</dbReference>
<dbReference type="EMBL" id="FLUP01000001">
    <property type="protein sequence ID" value="SBW03159.1"/>
    <property type="molecule type" value="Genomic_DNA"/>
</dbReference>
<dbReference type="Gene3D" id="2.60.120.10">
    <property type="entry name" value="Jelly Rolls"/>
    <property type="match status" value="1"/>
</dbReference>
<dbReference type="Pfam" id="PF07883">
    <property type="entry name" value="Cupin_2"/>
    <property type="match status" value="1"/>
</dbReference>
<name>A0A212JUM9_9BACT</name>
<dbReference type="SUPFAM" id="SSF51182">
    <property type="entry name" value="RmlC-like cupins"/>
    <property type="match status" value="1"/>
</dbReference>
<dbReference type="CDD" id="cd02211">
    <property type="entry name" value="cupin_UGlyAH_N"/>
    <property type="match status" value="1"/>
</dbReference>
<dbReference type="PANTHER" id="PTHR34571">
    <property type="entry name" value="(S)-UREIDOGLYCINE AMINOHYDROLASE"/>
    <property type="match status" value="1"/>
</dbReference>
<dbReference type="InterPro" id="IPR044697">
    <property type="entry name" value="UGlyAH_cupin_C"/>
</dbReference>
<reference evidence="2" key="1">
    <citation type="submission" date="2016-04" db="EMBL/GenBank/DDBJ databases">
        <authorList>
            <person name="Evans L.H."/>
            <person name="Alamgir A."/>
            <person name="Owens N."/>
            <person name="Weber N.D."/>
            <person name="Virtaneva K."/>
            <person name="Barbian K."/>
            <person name="Babar A."/>
            <person name="Rosenke K."/>
        </authorList>
    </citation>
    <scope>NUCLEOTIDE SEQUENCE</scope>
    <source>
        <strain evidence="2">92-2</strain>
    </source>
</reference>
<dbReference type="InterPro" id="IPR013096">
    <property type="entry name" value="Cupin_2"/>
</dbReference>
<dbReference type="PANTHER" id="PTHR34571:SF1">
    <property type="entry name" value="(S)-UREIDOGLYCINE AMINOHYDROLASE"/>
    <property type="match status" value="1"/>
</dbReference>
<gene>
    <name evidence="2" type="primary">ylbA</name>
    <name evidence="2" type="ORF">KM92DES2_11758</name>
</gene>